<name>A0A427AUJ9_ENSVE</name>
<evidence type="ECO:0000313" key="3">
    <source>
        <dbReference type="Proteomes" id="UP000287651"/>
    </source>
</evidence>
<dbReference type="Proteomes" id="UP000287651">
    <property type="component" value="Unassembled WGS sequence"/>
</dbReference>
<gene>
    <name evidence="2" type="ORF">B296_00024652</name>
</gene>
<accession>A0A427AUJ9</accession>
<feature type="region of interest" description="Disordered" evidence="1">
    <location>
        <begin position="100"/>
        <end position="134"/>
    </location>
</feature>
<evidence type="ECO:0000313" key="2">
    <source>
        <dbReference type="EMBL" id="RRT79923.1"/>
    </source>
</evidence>
<feature type="region of interest" description="Disordered" evidence="1">
    <location>
        <begin position="18"/>
        <end position="39"/>
    </location>
</feature>
<reference evidence="2 3" key="1">
    <citation type="journal article" date="2014" name="Agronomy (Basel)">
        <title>A Draft Genome Sequence for Ensete ventricosum, the Drought-Tolerant Tree Against Hunger.</title>
        <authorList>
            <person name="Harrison J."/>
            <person name="Moore K.A."/>
            <person name="Paszkiewicz K."/>
            <person name="Jones T."/>
            <person name="Grant M."/>
            <person name="Ambacheew D."/>
            <person name="Muzemil S."/>
            <person name="Studholme D.J."/>
        </authorList>
    </citation>
    <scope>NUCLEOTIDE SEQUENCE [LARGE SCALE GENOMIC DNA]</scope>
</reference>
<feature type="compositionally biased region" description="Basic and acidic residues" evidence="1">
    <location>
        <begin position="18"/>
        <end position="36"/>
    </location>
</feature>
<dbReference type="EMBL" id="AMZH03001279">
    <property type="protein sequence ID" value="RRT79923.1"/>
    <property type="molecule type" value="Genomic_DNA"/>
</dbReference>
<dbReference type="AlphaFoldDB" id="A0A427AUJ9"/>
<proteinExistence type="predicted"/>
<evidence type="ECO:0000256" key="1">
    <source>
        <dbReference type="SAM" id="MobiDB-lite"/>
    </source>
</evidence>
<comment type="caution">
    <text evidence="2">The sequence shown here is derived from an EMBL/GenBank/DDBJ whole genome shotgun (WGS) entry which is preliminary data.</text>
</comment>
<protein>
    <submittedName>
        <fullName evidence="2">Uncharacterized protein</fullName>
    </submittedName>
</protein>
<organism evidence="2 3">
    <name type="scientific">Ensete ventricosum</name>
    <name type="common">Abyssinian banana</name>
    <name type="synonym">Musa ensete</name>
    <dbReference type="NCBI Taxonomy" id="4639"/>
    <lineage>
        <taxon>Eukaryota</taxon>
        <taxon>Viridiplantae</taxon>
        <taxon>Streptophyta</taxon>
        <taxon>Embryophyta</taxon>
        <taxon>Tracheophyta</taxon>
        <taxon>Spermatophyta</taxon>
        <taxon>Magnoliopsida</taxon>
        <taxon>Liliopsida</taxon>
        <taxon>Zingiberales</taxon>
        <taxon>Musaceae</taxon>
        <taxon>Ensete</taxon>
    </lineage>
</organism>
<sequence length="134" mass="15786">MGVATYLSIDQGELLREHRGVEVGGRKGQRSNDKSKGTYISKTKHQLEWMWTQRSATAPQRWIYRSRRKGHRYEVTDSRVMGMATPWYRKGETFIKSSIPCSYGGRVHSHEKEKRRWRMQRQTPSTETRQKGRG</sequence>